<dbReference type="AlphaFoldDB" id="A0A1T1HA70"/>
<dbReference type="Proteomes" id="UP000190064">
    <property type="component" value="Unassembled WGS sequence"/>
</dbReference>
<organism evidence="2 3">
    <name type="scientific">Oceanospirillum linum</name>
    <dbReference type="NCBI Taxonomy" id="966"/>
    <lineage>
        <taxon>Bacteria</taxon>
        <taxon>Pseudomonadati</taxon>
        <taxon>Pseudomonadota</taxon>
        <taxon>Gammaproteobacteria</taxon>
        <taxon>Oceanospirillales</taxon>
        <taxon>Oceanospirillaceae</taxon>
        <taxon>Oceanospirillum</taxon>
    </lineage>
</organism>
<dbReference type="STRING" id="966.BTA35_0212110"/>
<evidence type="ECO:0000313" key="3">
    <source>
        <dbReference type="Proteomes" id="UP000190064"/>
    </source>
</evidence>
<evidence type="ECO:0008006" key="4">
    <source>
        <dbReference type="Google" id="ProtNLM"/>
    </source>
</evidence>
<feature type="signal peptide" evidence="1">
    <location>
        <begin position="1"/>
        <end position="29"/>
    </location>
</feature>
<keyword evidence="3" id="KW-1185">Reference proteome</keyword>
<comment type="caution">
    <text evidence="2">The sequence shown here is derived from an EMBL/GenBank/DDBJ whole genome shotgun (WGS) entry which is preliminary data.</text>
</comment>
<accession>A0A1T1HA70</accession>
<evidence type="ECO:0000313" key="2">
    <source>
        <dbReference type="EMBL" id="OOV86630.1"/>
    </source>
</evidence>
<dbReference type="Pfam" id="PF10670">
    <property type="entry name" value="DUF4198"/>
    <property type="match status" value="1"/>
</dbReference>
<feature type="chain" id="PRO_5010522870" description="ABC transporter permease" evidence="1">
    <location>
        <begin position="30"/>
        <end position="277"/>
    </location>
</feature>
<keyword evidence="1" id="KW-0732">Signal</keyword>
<sequence length="277" mass="31201">MLKSTLKSWSRKAALATAMVLGVSSLAQAHPMWLLPHEYNLSGEKPEWITVDASASHTIFSPDKALGLDRISIFTPEGGKQRLGSYFKGHRRSVFDLEIDQPGTWKMELKRPTVYFTFYTNKRGAKKRIFADKQEAQAQLPKGAEDVVTKQFNVSTVAYITWQAPDEKVLELTGKGLEIAGPTHPSDVVAGDEVNFQFFVDGQPAKDVEIELTPHNTKYRNDRMMQKLKTDSEGMLSFTPEIVGPWYLTAKVDHKRQSERADSESSLLYMTFDAQLP</sequence>
<reference evidence="2" key="1">
    <citation type="submission" date="2017-02" db="EMBL/GenBank/DDBJ databases">
        <title>Draft Genome Sequence of the Salt Water Bacterium Oceanospirillum linum ATCC 11336.</title>
        <authorList>
            <person name="Trachtenberg A.M."/>
            <person name="Carney J.G."/>
            <person name="Linnane J.D."/>
            <person name="Rheaume B.A."/>
            <person name="Pitts N.L."/>
            <person name="Mykles D.L."/>
            <person name="Maclea K.S."/>
        </authorList>
    </citation>
    <scope>NUCLEOTIDE SEQUENCE [LARGE SCALE GENOMIC DNA]</scope>
    <source>
        <strain evidence="2">ATCC 11336</strain>
    </source>
</reference>
<dbReference type="InterPro" id="IPR019613">
    <property type="entry name" value="DUF4198"/>
</dbReference>
<dbReference type="RefSeq" id="WP_078320078.1">
    <property type="nucleotide sequence ID" value="NZ_FXTS01000006.1"/>
</dbReference>
<name>A0A1T1HA70_OCELI</name>
<proteinExistence type="predicted"/>
<gene>
    <name evidence="2" type="ORF">BTA35_0212110</name>
</gene>
<protein>
    <recommendedName>
        <fullName evidence="4">ABC transporter permease</fullName>
    </recommendedName>
</protein>
<dbReference type="EMBL" id="MTSD02000005">
    <property type="protein sequence ID" value="OOV86630.1"/>
    <property type="molecule type" value="Genomic_DNA"/>
</dbReference>
<evidence type="ECO:0000256" key="1">
    <source>
        <dbReference type="SAM" id="SignalP"/>
    </source>
</evidence>